<keyword evidence="2" id="KW-1185">Reference proteome</keyword>
<dbReference type="Proteomes" id="UP000218231">
    <property type="component" value="Unassembled WGS sequence"/>
</dbReference>
<comment type="caution">
    <text evidence="1">The sequence shown here is derived from an EMBL/GenBank/DDBJ whole genome shotgun (WGS) entry which is preliminary data.</text>
</comment>
<accession>A0A2A2KB02</accession>
<organism evidence="1 2">
    <name type="scientific">Diploscapter pachys</name>
    <dbReference type="NCBI Taxonomy" id="2018661"/>
    <lineage>
        <taxon>Eukaryota</taxon>
        <taxon>Metazoa</taxon>
        <taxon>Ecdysozoa</taxon>
        <taxon>Nematoda</taxon>
        <taxon>Chromadorea</taxon>
        <taxon>Rhabditida</taxon>
        <taxon>Rhabditina</taxon>
        <taxon>Rhabditomorpha</taxon>
        <taxon>Rhabditoidea</taxon>
        <taxon>Rhabditidae</taxon>
        <taxon>Diploscapter</taxon>
    </lineage>
</organism>
<gene>
    <name evidence="1" type="ORF">WR25_21600</name>
</gene>
<protein>
    <submittedName>
        <fullName evidence="1">Uncharacterized protein</fullName>
    </submittedName>
</protein>
<reference evidence="1 2" key="1">
    <citation type="journal article" date="2017" name="Curr. Biol.">
        <title>Genome architecture and evolution of a unichromosomal asexual nematode.</title>
        <authorList>
            <person name="Fradin H."/>
            <person name="Zegar C."/>
            <person name="Gutwein M."/>
            <person name="Lucas J."/>
            <person name="Kovtun M."/>
            <person name="Corcoran D."/>
            <person name="Baugh L.R."/>
            <person name="Kiontke K."/>
            <person name="Gunsalus K."/>
            <person name="Fitch D.H."/>
            <person name="Piano F."/>
        </authorList>
    </citation>
    <scope>NUCLEOTIDE SEQUENCE [LARGE SCALE GENOMIC DNA]</scope>
    <source>
        <strain evidence="1">PF1309</strain>
    </source>
</reference>
<dbReference type="EMBL" id="LIAE01009133">
    <property type="protein sequence ID" value="PAV71111.1"/>
    <property type="molecule type" value="Genomic_DNA"/>
</dbReference>
<evidence type="ECO:0000313" key="1">
    <source>
        <dbReference type="EMBL" id="PAV71111.1"/>
    </source>
</evidence>
<name>A0A2A2KB02_9BILA</name>
<dbReference type="AlphaFoldDB" id="A0A2A2KB02"/>
<sequence length="276" mass="29894">MKSGSSLVTRTSITTLPSGVICGVTSSDREASRKEMEYAGGFLVSRDHLGLGDDLAIAALLHGAELQIQQNVAAQQAHAEPGSGPFNPKVDEQVTTQATVHPIQRAAPSHTQALLVIDTGFYDTRLDHDLAYRHIQLRYQPSQIGKSFARLGNHQRVGPCIHTEAAAPSQDAVIGQARKQQFRQLGGFCMKDRDQLSSQRLQQHLLAHAPGLPGQLSNGSDQQHVALLAPAQPLAAQHKVKCLGPRHVFQVQGYSPLHRIAGDQVDAGVLRHDLKH</sequence>
<evidence type="ECO:0000313" key="2">
    <source>
        <dbReference type="Proteomes" id="UP000218231"/>
    </source>
</evidence>
<proteinExistence type="predicted"/>